<evidence type="ECO:0000313" key="1">
    <source>
        <dbReference type="EMBL" id="AGH94494.1"/>
    </source>
</evidence>
<dbReference type="AlphaFoldDB" id="M4VN50"/>
<dbReference type="Gene3D" id="3.30.70.100">
    <property type="match status" value="1"/>
</dbReference>
<dbReference type="HOGENOM" id="CLU_136844_0_0_7"/>
<dbReference type="OrthoDB" id="5296358at2"/>
<evidence type="ECO:0008006" key="3">
    <source>
        <dbReference type="Google" id="ProtNLM"/>
    </source>
</evidence>
<gene>
    <name evidence="1" type="ORF">A11Q_274</name>
</gene>
<organism evidence="1 2">
    <name type="scientific">Pseudobdellovibrio exovorus JSS</name>
    <dbReference type="NCBI Taxonomy" id="1184267"/>
    <lineage>
        <taxon>Bacteria</taxon>
        <taxon>Pseudomonadati</taxon>
        <taxon>Bdellovibrionota</taxon>
        <taxon>Bdellovibrionia</taxon>
        <taxon>Bdellovibrionales</taxon>
        <taxon>Pseudobdellovibrionaceae</taxon>
        <taxon>Pseudobdellovibrio</taxon>
    </lineage>
</organism>
<dbReference type="Pfam" id="PF07237">
    <property type="entry name" value="DUF1428"/>
    <property type="match status" value="1"/>
</dbReference>
<sequence>MAKYVDGFVIKVKKKNMPAYKKMAKLGKKIWLEYGALDYYECAADEFVPWGQGFPKMCNLKKDETILFSFIVYKSKAHRNKVNEKVHADPRMNLDNYDMPFDPKGFALAGFNVLMSK</sequence>
<proteinExistence type="predicted"/>
<reference evidence="1 2" key="1">
    <citation type="journal article" date="2013" name="ISME J.">
        <title>By their genes ye shall know them: genomic signatures of predatory bacteria.</title>
        <authorList>
            <person name="Pasternak Z."/>
            <person name="Pietrokovski S."/>
            <person name="Rotem O."/>
            <person name="Gophna U."/>
            <person name="Lurie-Weinberger M.N."/>
            <person name="Jurkevitch E."/>
        </authorList>
    </citation>
    <scope>NUCLEOTIDE SEQUENCE [LARGE SCALE GENOMIC DNA]</scope>
    <source>
        <strain evidence="1 2">JSS</strain>
    </source>
</reference>
<accession>M4VN50</accession>
<dbReference type="eggNOG" id="COG5507">
    <property type="taxonomic scope" value="Bacteria"/>
</dbReference>
<dbReference type="InterPro" id="IPR011008">
    <property type="entry name" value="Dimeric_a/b-barrel"/>
</dbReference>
<dbReference type="RefSeq" id="WP_015468984.1">
    <property type="nucleotide sequence ID" value="NC_020813.1"/>
</dbReference>
<protein>
    <recommendedName>
        <fullName evidence="3">RNA signal recognition particle 4.5S RNA</fullName>
    </recommendedName>
</protein>
<evidence type="ECO:0000313" key="2">
    <source>
        <dbReference type="Proteomes" id="UP000012040"/>
    </source>
</evidence>
<dbReference type="KEGG" id="bex:A11Q_274"/>
<dbReference type="EMBL" id="CP003537">
    <property type="protein sequence ID" value="AGH94494.1"/>
    <property type="molecule type" value="Genomic_DNA"/>
</dbReference>
<dbReference type="STRING" id="1184267.A11Q_274"/>
<dbReference type="Proteomes" id="UP000012040">
    <property type="component" value="Chromosome"/>
</dbReference>
<dbReference type="InterPro" id="IPR009874">
    <property type="entry name" value="DUF1428"/>
</dbReference>
<dbReference type="PATRIC" id="fig|1184267.3.peg.276"/>
<name>M4VN50_9BACT</name>
<dbReference type="SUPFAM" id="SSF54909">
    <property type="entry name" value="Dimeric alpha+beta barrel"/>
    <property type="match status" value="1"/>
</dbReference>
<dbReference type="PIRSF" id="PIRSF007028">
    <property type="entry name" value="UCP007028"/>
    <property type="match status" value="1"/>
</dbReference>
<keyword evidence="2" id="KW-1185">Reference proteome</keyword>